<comment type="caution">
    <text evidence="2">The sequence shown here is derived from an EMBL/GenBank/DDBJ whole genome shotgun (WGS) entry which is preliminary data.</text>
</comment>
<name>A0A0G1CB52_9BACT</name>
<dbReference type="AlphaFoldDB" id="A0A0G1CB52"/>
<feature type="domain" description="Nucleotidyl transferase" evidence="1">
    <location>
        <begin position="48"/>
        <end position="273"/>
    </location>
</feature>
<dbReference type="CDD" id="cd04181">
    <property type="entry name" value="NTP_transferase"/>
    <property type="match status" value="1"/>
</dbReference>
<dbReference type="Pfam" id="PF00483">
    <property type="entry name" value="NTP_transferase"/>
    <property type="match status" value="1"/>
</dbReference>
<evidence type="ECO:0000313" key="2">
    <source>
        <dbReference type="EMBL" id="KKS46873.1"/>
    </source>
</evidence>
<dbReference type="InterPro" id="IPR005835">
    <property type="entry name" value="NTP_transferase_dom"/>
</dbReference>
<accession>A0A0G1CB52</accession>
<sequence length="281" mass="31258">MDRERLTITLKKSILEKVDHIIDGSQIRNRSHAIETLISRSLNPTIDKAVILAGGRGINMRPFTFEMPKGLFPVGGKPILEQLIELLRKYEIRNILFSIGHLGEKIEEYFGDGRKFGVNIEYIKEKEEAGTGGALVLAKKYLNNDSFLVVHGDILIDINLNDMIAFHKNNEALGTIAVTTVLDPSSYGEIIMNGTKITQFIEKPQKGKQKSQLISCGLYILEKGIFSYLPKKGPSQLEDIFAKLASTAQLSAFPFSGRFLDIGTPKSYEKAIKEWGSVKAA</sequence>
<dbReference type="Proteomes" id="UP000034320">
    <property type="component" value="Unassembled WGS sequence"/>
</dbReference>
<dbReference type="InterPro" id="IPR029044">
    <property type="entry name" value="Nucleotide-diphossugar_trans"/>
</dbReference>
<evidence type="ECO:0000313" key="3">
    <source>
        <dbReference type="Proteomes" id="UP000034320"/>
    </source>
</evidence>
<dbReference type="PANTHER" id="PTHR22572">
    <property type="entry name" value="SUGAR-1-PHOSPHATE GUANYL TRANSFERASE"/>
    <property type="match status" value="1"/>
</dbReference>
<proteinExistence type="predicted"/>
<evidence type="ECO:0000259" key="1">
    <source>
        <dbReference type="Pfam" id="PF00483"/>
    </source>
</evidence>
<reference evidence="2 3" key="1">
    <citation type="journal article" date="2015" name="Nature">
        <title>rRNA introns, odd ribosomes, and small enigmatic genomes across a large radiation of phyla.</title>
        <authorList>
            <person name="Brown C.T."/>
            <person name="Hug L.A."/>
            <person name="Thomas B.C."/>
            <person name="Sharon I."/>
            <person name="Castelle C.J."/>
            <person name="Singh A."/>
            <person name="Wilkins M.J."/>
            <person name="Williams K.H."/>
            <person name="Banfield J.F."/>
        </authorList>
    </citation>
    <scope>NUCLEOTIDE SEQUENCE [LARGE SCALE GENOMIC DNA]</scope>
</reference>
<dbReference type="EMBL" id="LCDD01000012">
    <property type="protein sequence ID" value="KKS46873.1"/>
    <property type="molecule type" value="Genomic_DNA"/>
</dbReference>
<dbReference type="SUPFAM" id="SSF53448">
    <property type="entry name" value="Nucleotide-diphospho-sugar transferases"/>
    <property type="match status" value="1"/>
</dbReference>
<organism evidence="2 3">
    <name type="scientific">Candidatus Gottesmanbacteria bacterium GW2011_GWA2_42_18</name>
    <dbReference type="NCBI Taxonomy" id="1618442"/>
    <lineage>
        <taxon>Bacteria</taxon>
        <taxon>Candidatus Gottesmaniibacteriota</taxon>
    </lineage>
</organism>
<dbReference type="Gene3D" id="3.90.550.10">
    <property type="entry name" value="Spore Coat Polysaccharide Biosynthesis Protein SpsA, Chain A"/>
    <property type="match status" value="1"/>
</dbReference>
<gene>
    <name evidence="2" type="ORF">UV09_C0012G0042</name>
</gene>
<dbReference type="InterPro" id="IPR050486">
    <property type="entry name" value="Mannose-1P_guanyltransferase"/>
</dbReference>
<protein>
    <submittedName>
        <fullName evidence="2">Nucleotidyl transferase</fullName>
    </submittedName>
</protein>
<dbReference type="GO" id="GO:0016740">
    <property type="term" value="F:transferase activity"/>
    <property type="evidence" value="ECO:0007669"/>
    <property type="project" value="UniProtKB-KW"/>
</dbReference>
<keyword evidence="2" id="KW-0808">Transferase</keyword>